<dbReference type="Proteomes" id="UP000229897">
    <property type="component" value="Chromosome"/>
</dbReference>
<protein>
    <submittedName>
        <fullName evidence="1">Uncharacterized protein</fullName>
    </submittedName>
</protein>
<dbReference type="RefSeq" id="WP_157778494.1">
    <property type="nucleotide sequence ID" value="NZ_CP024608.1"/>
</dbReference>
<dbReference type="OrthoDB" id="8767160at2"/>
<keyword evidence="2" id="KW-1185">Reference proteome</keyword>
<dbReference type="KEGG" id="mass:CR152_14950"/>
<gene>
    <name evidence="1" type="ORF">CR152_14950</name>
</gene>
<evidence type="ECO:0000313" key="2">
    <source>
        <dbReference type="Proteomes" id="UP000229897"/>
    </source>
</evidence>
<sequence length="463" mass="50645">MKTALVTMLVLGLHARSGFARDTLECVLPQGGRIVMEAHCKAPAGVRPAGCATRYDTRYLAPGGAAPVELGITSLERPDDAATPAAMCARFYVRGDTVHAPASGKGQYRSIAKGQIASLKAHRPHDEEVETQANRGSSREALNYSGYRRVAVLGTTWVLEEALTRRYQGHYADADVYRAPLSHVLQMQSTDQGGRWSEPVVTSASKLFTIGKSALDQPDAARPGFAPDEDKRRERRIVLAQGTPLVIRCRLPDQSEFILSGKQPDDEEIKREWRDERSIFVQLVSIAYVAAPGRAAIDVEPELSMLTFLADVPRPKRDEHCGGAGMANGVPYIGITMLDRDRKRFTRFTYPDKIWYPEALPREVSASLKAQDLTWGRQVEPPAAVTRRNNVMALEYPVVPEGCGGGDPRGVRPPVCTVSAVLRSESHDNGVSWSDLAFSTASWIFAPGKPVDQQPGRATLASE</sequence>
<organism evidence="1 2">
    <name type="scientific">Massilia violaceinigra</name>
    <dbReference type="NCBI Taxonomy" id="2045208"/>
    <lineage>
        <taxon>Bacteria</taxon>
        <taxon>Pseudomonadati</taxon>
        <taxon>Pseudomonadota</taxon>
        <taxon>Betaproteobacteria</taxon>
        <taxon>Burkholderiales</taxon>
        <taxon>Oxalobacteraceae</taxon>
        <taxon>Telluria group</taxon>
        <taxon>Massilia</taxon>
    </lineage>
</organism>
<accession>A0A2D2DL46</accession>
<dbReference type="AlphaFoldDB" id="A0A2D2DL46"/>
<proteinExistence type="predicted"/>
<evidence type="ECO:0000313" key="1">
    <source>
        <dbReference type="EMBL" id="ATQ75681.1"/>
    </source>
</evidence>
<name>A0A2D2DL46_9BURK</name>
<dbReference type="EMBL" id="CP024608">
    <property type="protein sequence ID" value="ATQ75681.1"/>
    <property type="molecule type" value="Genomic_DNA"/>
</dbReference>
<reference evidence="1" key="1">
    <citation type="submission" date="2017-10" db="EMBL/GenBank/DDBJ databases">
        <title>Massilia psychrophilum sp. nov., a novel purple-pigmented bacterium isolated from Tianshan glacier, Xinjiang Municipality, China.</title>
        <authorList>
            <person name="Wang H."/>
        </authorList>
    </citation>
    <scope>NUCLEOTIDE SEQUENCE [LARGE SCALE GENOMIC DNA]</scope>
    <source>
        <strain evidence="1">B2</strain>
    </source>
</reference>